<dbReference type="OrthoDB" id="3980599at2759"/>
<evidence type="ECO:0000256" key="1">
    <source>
        <dbReference type="SAM" id="SignalP"/>
    </source>
</evidence>
<dbReference type="Proteomes" id="UP000094389">
    <property type="component" value="Unassembled WGS sequence"/>
</dbReference>
<dbReference type="OMA" id="CADIACH"/>
<proteinExistence type="predicted"/>
<dbReference type="AlphaFoldDB" id="A0A1E4SAI6"/>
<dbReference type="STRING" id="983966.A0A1E4SAI6"/>
<keyword evidence="1" id="KW-0732">Signal</keyword>
<dbReference type="RefSeq" id="XP_020073525.1">
    <property type="nucleotide sequence ID" value="XM_020217049.1"/>
</dbReference>
<reference evidence="2 3" key="1">
    <citation type="journal article" date="2016" name="Proc. Natl. Acad. Sci. U.S.A.">
        <title>Comparative genomics of biotechnologically important yeasts.</title>
        <authorList>
            <person name="Riley R."/>
            <person name="Haridas S."/>
            <person name="Wolfe K.H."/>
            <person name="Lopes M.R."/>
            <person name="Hittinger C.T."/>
            <person name="Goeker M."/>
            <person name="Salamov A.A."/>
            <person name="Wisecaver J.H."/>
            <person name="Long T.M."/>
            <person name="Calvey C.H."/>
            <person name="Aerts A.L."/>
            <person name="Barry K.W."/>
            <person name="Choi C."/>
            <person name="Clum A."/>
            <person name="Coughlan A.Y."/>
            <person name="Deshpande S."/>
            <person name="Douglass A.P."/>
            <person name="Hanson S.J."/>
            <person name="Klenk H.-P."/>
            <person name="LaButti K.M."/>
            <person name="Lapidus A."/>
            <person name="Lindquist E.A."/>
            <person name="Lipzen A.M."/>
            <person name="Meier-Kolthoff J.P."/>
            <person name="Ohm R.A."/>
            <person name="Otillar R.P."/>
            <person name="Pangilinan J.L."/>
            <person name="Peng Y."/>
            <person name="Rokas A."/>
            <person name="Rosa C.A."/>
            <person name="Scheuner C."/>
            <person name="Sibirny A.A."/>
            <person name="Slot J.C."/>
            <person name="Stielow J.B."/>
            <person name="Sun H."/>
            <person name="Kurtzman C.P."/>
            <person name="Blackwell M."/>
            <person name="Grigoriev I.V."/>
            <person name="Jeffries T.W."/>
        </authorList>
    </citation>
    <scope>NUCLEOTIDE SEQUENCE [LARGE SCALE GENOMIC DNA]</scope>
    <source>
        <strain evidence="3">ATCC 18201 / CBS 1600 / BCRC 20928 / JCM 3617 / NBRC 0987 / NRRL Y-1542</strain>
    </source>
</reference>
<feature type="signal peptide" evidence="1">
    <location>
        <begin position="1"/>
        <end position="18"/>
    </location>
</feature>
<accession>A0A1E4SAI6</accession>
<dbReference type="GeneID" id="30991445"/>
<keyword evidence="3" id="KW-1185">Reference proteome</keyword>
<sequence length="178" mass="19014">MFFTRFLATATIAALVNAAPNADAIPWAKANPHAAAAARAYADAYAEAEAIGHADPEAYAMAASEDQCADIACHAACGLLIIEGQKCSRNTENSYLGPHDSECLCPSDSEFMTYYPSCMNCGWTLWKYYGPYVTDALRACPGLSTEPTGTSRCSTTLTDIYTPDYAIRACDYTGGRTG</sequence>
<feature type="chain" id="PRO_5009162693" evidence="1">
    <location>
        <begin position="19"/>
        <end position="178"/>
    </location>
</feature>
<evidence type="ECO:0000313" key="2">
    <source>
        <dbReference type="EMBL" id="ODV76486.1"/>
    </source>
</evidence>
<gene>
    <name evidence="2" type="ORF">CYBJADRAFT_182650</name>
</gene>
<dbReference type="EMBL" id="KV453925">
    <property type="protein sequence ID" value="ODV76486.1"/>
    <property type="molecule type" value="Genomic_DNA"/>
</dbReference>
<evidence type="ECO:0000313" key="3">
    <source>
        <dbReference type="Proteomes" id="UP000094389"/>
    </source>
</evidence>
<organism evidence="2 3">
    <name type="scientific">Cyberlindnera jadinii (strain ATCC 18201 / CBS 1600 / BCRC 20928 / JCM 3617 / NBRC 0987 / NRRL Y-1542)</name>
    <name type="common">Torula yeast</name>
    <name type="synonym">Candida utilis</name>
    <dbReference type="NCBI Taxonomy" id="983966"/>
    <lineage>
        <taxon>Eukaryota</taxon>
        <taxon>Fungi</taxon>
        <taxon>Dikarya</taxon>
        <taxon>Ascomycota</taxon>
        <taxon>Saccharomycotina</taxon>
        <taxon>Saccharomycetes</taxon>
        <taxon>Phaffomycetales</taxon>
        <taxon>Phaffomycetaceae</taxon>
        <taxon>Cyberlindnera</taxon>
    </lineage>
</organism>
<protein>
    <submittedName>
        <fullName evidence="2">Uncharacterized protein</fullName>
    </submittedName>
</protein>
<name>A0A1E4SAI6_CYBJN</name>